<dbReference type="RefSeq" id="WP_132074401.1">
    <property type="nucleotide sequence ID" value="NZ_SLVU01000006.1"/>
</dbReference>
<accession>A0A4R2BWI0</accession>
<protein>
    <submittedName>
        <fullName evidence="1">Uncharacterized protein</fullName>
    </submittedName>
</protein>
<proteinExistence type="predicted"/>
<evidence type="ECO:0000313" key="1">
    <source>
        <dbReference type="EMBL" id="TCN31302.1"/>
    </source>
</evidence>
<organism evidence="1 2">
    <name type="scientific">Sinorhizobium americanum</name>
    <dbReference type="NCBI Taxonomy" id="194963"/>
    <lineage>
        <taxon>Bacteria</taxon>
        <taxon>Pseudomonadati</taxon>
        <taxon>Pseudomonadota</taxon>
        <taxon>Alphaproteobacteria</taxon>
        <taxon>Hyphomicrobiales</taxon>
        <taxon>Rhizobiaceae</taxon>
        <taxon>Sinorhizobium/Ensifer group</taxon>
        <taxon>Sinorhizobium</taxon>
    </lineage>
</organism>
<evidence type="ECO:0000313" key="2">
    <source>
        <dbReference type="Proteomes" id="UP000295043"/>
    </source>
</evidence>
<comment type="caution">
    <text evidence="1">The sequence shown here is derived from an EMBL/GenBank/DDBJ whole genome shotgun (WGS) entry which is preliminary data.</text>
</comment>
<dbReference type="Proteomes" id="UP000295043">
    <property type="component" value="Unassembled WGS sequence"/>
</dbReference>
<dbReference type="EMBL" id="SLVU01000006">
    <property type="protein sequence ID" value="TCN31302.1"/>
    <property type="molecule type" value="Genomic_DNA"/>
</dbReference>
<name>A0A4R2BWI0_9HYPH</name>
<sequence>MINFRGWYGSCQKQEPLPGTMLGDSYKHVDSFNVGLVIEQFSRLEENLEEHSGTIRVPLREIQEEPECPGRIPAFDGFSERIRGRTLESGSAWQAFVQGGILIADWRSRPSLPAQVASA</sequence>
<dbReference type="AlphaFoldDB" id="A0A4R2BWI0"/>
<reference evidence="1 2" key="1">
    <citation type="submission" date="2019-03" db="EMBL/GenBank/DDBJ databases">
        <title>Genomic Encyclopedia of Type Strains, Phase IV (KMG-V): Genome sequencing to study the core and pangenomes of soil and plant-associated prokaryotes.</title>
        <authorList>
            <person name="Whitman W."/>
        </authorList>
    </citation>
    <scope>NUCLEOTIDE SEQUENCE [LARGE SCALE GENOMIC DNA]</scope>
    <source>
        <strain evidence="1 2">23C40</strain>
    </source>
</reference>
<gene>
    <name evidence="1" type="ORF">EV184_10674</name>
</gene>